<dbReference type="Pfam" id="PF02720">
    <property type="entry name" value="DUF222"/>
    <property type="match status" value="1"/>
</dbReference>
<reference evidence="3" key="1">
    <citation type="journal article" date="2019" name="Int. J. Syst. Evol. Microbiol.">
        <title>The Global Catalogue of Microorganisms (GCM) 10K type strain sequencing project: providing services to taxonomists for standard genome sequencing and annotation.</title>
        <authorList>
            <consortium name="The Broad Institute Genomics Platform"/>
            <consortium name="The Broad Institute Genome Sequencing Center for Infectious Disease"/>
            <person name="Wu L."/>
            <person name="Ma J."/>
        </authorList>
    </citation>
    <scope>NUCLEOTIDE SEQUENCE [LARGE SCALE GENOMIC DNA]</scope>
    <source>
        <strain evidence="3">CGMCC 4.7152</strain>
    </source>
</reference>
<dbReference type="Pfam" id="PF13391">
    <property type="entry name" value="HNH_2"/>
    <property type="match status" value="1"/>
</dbReference>
<gene>
    <name evidence="2" type="ORF">ACFPIJ_18815</name>
</gene>
<dbReference type="InterPro" id="IPR003615">
    <property type="entry name" value="HNH_nuc"/>
</dbReference>
<comment type="caution">
    <text evidence="2">The sequence shown here is derived from an EMBL/GenBank/DDBJ whole genome shotgun (WGS) entry which is preliminary data.</text>
</comment>
<evidence type="ECO:0000259" key="1">
    <source>
        <dbReference type="SMART" id="SM00507"/>
    </source>
</evidence>
<dbReference type="SMART" id="SM00507">
    <property type="entry name" value="HNHc"/>
    <property type="match status" value="1"/>
</dbReference>
<feature type="domain" description="HNH nuclease" evidence="1">
    <location>
        <begin position="344"/>
        <end position="396"/>
    </location>
</feature>
<evidence type="ECO:0000313" key="3">
    <source>
        <dbReference type="Proteomes" id="UP001595912"/>
    </source>
</evidence>
<dbReference type="RefSeq" id="WP_380116432.1">
    <property type="nucleotide sequence ID" value="NZ_JBHSIU010000019.1"/>
</dbReference>
<keyword evidence="3" id="KW-1185">Reference proteome</keyword>
<dbReference type="CDD" id="cd00085">
    <property type="entry name" value="HNHc"/>
    <property type="match status" value="1"/>
</dbReference>
<proteinExistence type="predicted"/>
<dbReference type="EMBL" id="JBHSIU010000019">
    <property type="protein sequence ID" value="MFC4999880.1"/>
    <property type="molecule type" value="Genomic_DNA"/>
</dbReference>
<accession>A0ABV9VU20</accession>
<sequence>MDEVLAVVDSALGDGPMSEPWAWTDDELSARVDLVYAHQQRVSAAHLAVIREIQGRGLPARQGMTSASQWLHQRHRITTGLAGRLLRLGQALDSDEHAATAEALASGDVNVEQAEAIVDLLRDLPAQHRAEGEARLLDEAVHSDRHGLRERAAQLLHELDPEEAERREAHAAEHEAERAHLARSLTFHDVPGTQQTRVRVVLERAEAALLRETIDAQCGPQHEPRPAAGSASDAVLRSPRQQRADALMELCRIAQFTGSLPANGGDRPHVSVIVPFDTLADMHSAAASHAGAAARGGARLDDGSPISAETARRLACDALILPVVLGSRGEVLDVGREQRLFTGAIRRALALRDGGCAFPGCTRPARWCDGHHVVHWADHGPTSVDNGVLLCGVHHRLIHHGDWQVRLNPVDRLPEFIPPAYVDGTRTPRRNTFHPRR</sequence>
<protein>
    <submittedName>
        <fullName evidence="2">DUF222 domain-containing protein</fullName>
    </submittedName>
</protein>
<dbReference type="InterPro" id="IPR003870">
    <property type="entry name" value="DUF222"/>
</dbReference>
<organism evidence="2 3">
    <name type="scientific">Dactylosporangium cerinum</name>
    <dbReference type="NCBI Taxonomy" id="1434730"/>
    <lineage>
        <taxon>Bacteria</taxon>
        <taxon>Bacillati</taxon>
        <taxon>Actinomycetota</taxon>
        <taxon>Actinomycetes</taxon>
        <taxon>Micromonosporales</taxon>
        <taxon>Micromonosporaceae</taxon>
        <taxon>Dactylosporangium</taxon>
    </lineage>
</organism>
<name>A0ABV9VU20_9ACTN</name>
<dbReference type="Proteomes" id="UP001595912">
    <property type="component" value="Unassembled WGS sequence"/>
</dbReference>
<evidence type="ECO:0000313" key="2">
    <source>
        <dbReference type="EMBL" id="MFC4999880.1"/>
    </source>
</evidence>